<accession>A0ABT5G9K5</accession>
<evidence type="ECO:0000256" key="2">
    <source>
        <dbReference type="ARBA" id="ARBA00022450"/>
    </source>
</evidence>
<keyword evidence="2" id="KW-0596">Phosphopantetheine</keyword>
<dbReference type="InterPro" id="IPR001242">
    <property type="entry name" value="Condensation_dom"/>
</dbReference>
<protein>
    <submittedName>
        <fullName evidence="7">Amino acid adenylation domain-containing protein</fullName>
    </submittedName>
</protein>
<dbReference type="Gene3D" id="3.30.559.30">
    <property type="entry name" value="Nonribosomal peptide synthetase, condensation domain"/>
    <property type="match status" value="3"/>
</dbReference>
<keyword evidence="5" id="KW-0045">Antibiotic biosynthesis</keyword>
<dbReference type="SMART" id="SM00823">
    <property type="entry name" value="PKS_PP"/>
    <property type="match status" value="1"/>
</dbReference>
<dbReference type="InterPro" id="IPR020806">
    <property type="entry name" value="PKS_PP-bd"/>
</dbReference>
<comment type="caution">
    <text evidence="7">The sequence shown here is derived from an EMBL/GenBank/DDBJ whole genome shotgun (WGS) entry which is preliminary data.</text>
</comment>
<dbReference type="PANTHER" id="PTHR45527:SF1">
    <property type="entry name" value="FATTY ACID SYNTHASE"/>
    <property type="match status" value="1"/>
</dbReference>
<feature type="non-terminal residue" evidence="7">
    <location>
        <position position="1843"/>
    </location>
</feature>
<reference evidence="7 8" key="1">
    <citation type="journal article" date="2015" name="Int. J. Syst. Evol. Microbiol.">
        <title>Streptomyces gilvifuscus sp. nov., an actinomycete that produces antibacterial compounds isolated from soil.</title>
        <authorList>
            <person name="Nguyen T.M."/>
            <person name="Kim J."/>
        </authorList>
    </citation>
    <scope>NUCLEOTIDE SEQUENCE [LARGE SCALE GENOMIC DNA]</scope>
    <source>
        <strain evidence="7 8">T113</strain>
    </source>
</reference>
<dbReference type="InterPro" id="IPR045851">
    <property type="entry name" value="AMP-bd_C_sf"/>
</dbReference>
<dbReference type="InterPro" id="IPR036736">
    <property type="entry name" value="ACP-like_sf"/>
</dbReference>
<dbReference type="PROSITE" id="PS50075">
    <property type="entry name" value="CARRIER"/>
    <property type="match status" value="1"/>
</dbReference>
<dbReference type="Pfam" id="PF13193">
    <property type="entry name" value="AMP-binding_C"/>
    <property type="match status" value="1"/>
</dbReference>
<dbReference type="SUPFAM" id="SSF52777">
    <property type="entry name" value="CoA-dependent acyltransferases"/>
    <property type="match status" value="5"/>
</dbReference>
<dbReference type="Proteomes" id="UP001221328">
    <property type="component" value="Unassembled WGS sequence"/>
</dbReference>
<dbReference type="SUPFAM" id="SSF56801">
    <property type="entry name" value="Acetyl-CoA synthetase-like"/>
    <property type="match status" value="1"/>
</dbReference>
<organism evidence="7 8">
    <name type="scientific">Streptomyces gilvifuscus</name>
    <dbReference type="NCBI Taxonomy" id="1550617"/>
    <lineage>
        <taxon>Bacteria</taxon>
        <taxon>Bacillati</taxon>
        <taxon>Actinomycetota</taxon>
        <taxon>Actinomycetes</taxon>
        <taxon>Kitasatosporales</taxon>
        <taxon>Streptomycetaceae</taxon>
        <taxon>Streptomyces</taxon>
    </lineage>
</organism>
<dbReference type="InterPro" id="IPR020845">
    <property type="entry name" value="AMP-binding_CS"/>
</dbReference>
<dbReference type="InterPro" id="IPR010071">
    <property type="entry name" value="AA_adenyl_dom"/>
</dbReference>
<keyword evidence="4" id="KW-0677">Repeat</keyword>
<dbReference type="Gene3D" id="3.40.50.980">
    <property type="match status" value="2"/>
</dbReference>
<evidence type="ECO:0000256" key="4">
    <source>
        <dbReference type="ARBA" id="ARBA00022737"/>
    </source>
</evidence>
<dbReference type="Pfam" id="PF00668">
    <property type="entry name" value="Condensation"/>
    <property type="match status" value="3"/>
</dbReference>
<dbReference type="PROSITE" id="PS00455">
    <property type="entry name" value="AMP_BINDING"/>
    <property type="match status" value="1"/>
</dbReference>
<feature type="non-terminal residue" evidence="7">
    <location>
        <position position="1"/>
    </location>
</feature>
<name>A0ABT5G9K5_9ACTN</name>
<comment type="cofactor">
    <cofactor evidence="1">
        <name>pantetheine 4'-phosphate</name>
        <dbReference type="ChEBI" id="CHEBI:47942"/>
    </cofactor>
</comment>
<dbReference type="InterPro" id="IPR009081">
    <property type="entry name" value="PP-bd_ACP"/>
</dbReference>
<evidence type="ECO:0000313" key="7">
    <source>
        <dbReference type="EMBL" id="MDC2961509.1"/>
    </source>
</evidence>
<dbReference type="CDD" id="cd05930">
    <property type="entry name" value="A_NRPS"/>
    <property type="match status" value="1"/>
</dbReference>
<dbReference type="Pfam" id="PF00550">
    <property type="entry name" value="PP-binding"/>
    <property type="match status" value="1"/>
</dbReference>
<dbReference type="Gene3D" id="3.30.559.10">
    <property type="entry name" value="Chloramphenicol acetyltransferase-like domain"/>
    <property type="match status" value="2"/>
</dbReference>
<feature type="domain" description="Carrier" evidence="6">
    <location>
        <begin position="1282"/>
        <end position="1357"/>
    </location>
</feature>
<dbReference type="Gene3D" id="3.30.300.30">
    <property type="match status" value="1"/>
</dbReference>
<dbReference type="NCBIfam" id="TIGR01733">
    <property type="entry name" value="AA-adenyl-dom"/>
    <property type="match status" value="1"/>
</dbReference>
<evidence type="ECO:0000313" key="8">
    <source>
        <dbReference type="Proteomes" id="UP001221328"/>
    </source>
</evidence>
<dbReference type="Pfam" id="PF00501">
    <property type="entry name" value="AMP-binding"/>
    <property type="match status" value="1"/>
</dbReference>
<dbReference type="SUPFAM" id="SSF47336">
    <property type="entry name" value="ACP-like"/>
    <property type="match status" value="1"/>
</dbReference>
<dbReference type="CDD" id="cd19543">
    <property type="entry name" value="DCL_NRPS"/>
    <property type="match status" value="1"/>
</dbReference>
<evidence type="ECO:0000259" key="6">
    <source>
        <dbReference type="PROSITE" id="PS50075"/>
    </source>
</evidence>
<dbReference type="InterPro" id="IPR025110">
    <property type="entry name" value="AMP-bd_C"/>
</dbReference>
<keyword evidence="8" id="KW-1185">Reference proteome</keyword>
<proteinExistence type="predicted"/>
<dbReference type="Gene3D" id="2.30.38.10">
    <property type="entry name" value="Luciferase, Domain 3"/>
    <property type="match status" value="1"/>
</dbReference>
<dbReference type="RefSeq" id="WP_272179318.1">
    <property type="nucleotide sequence ID" value="NZ_JAQOSK010000042.1"/>
</dbReference>
<sequence>RSPELPVVGTSVRRWAHALVDEASSPKRVAELESWRSVVEGPDPLLGTRALDASVDTISTQEYVWLRVPTSVTRALITDVPAAFRAGVNDGLLGALAVAVASWRRGRGVAESSLLVRLEGHGREEAVVPGADLSRTVGWFTSMFPVRLDVGDADLDDALAGGAAAGSVVKAVKEQVLRIPDKGMGYGLLRYLNADTAAVLASRPSGQIAFNYLGHFTAADMPEELRGLGFNQASGTGELIATPDADMPVMSTLEINALVDDSGELAARIGFPNGVLGRADVEELALLWQTALEGLARHVARPGAGGLTPSDVPLVTVAQSEIERWERQHPSLRDVWPPTPLQSGLLFESMLADTAHDAYQMQFAYHLSGPLDPRRMRAAGQALLDRYDNLRTAFVSDTAGDLVQLVLDEVELPWRHLDLTDADEEAFQRLLAADRAERFDAAAPPLLRLTLVSRGPDRSALVLTAHHVLFDGWSVPTLMQDLLRLYGSGGDASVLPRARGFRDFLAWQARQDRAAAAEAWTAELDGFDEPTLLVRDKDPAAHSDDVGNVDVPLSPALTRGLSACAADLGVTLNTLVQGAWAVLLGQLTGRRDVVFGATVSGRPPEVPGVESMVGLFINTLPVRVELSPWHSLRQVLTGLHHRQGELLDHHHYGLSDIQRAVGATRLFDTIVVFESYPVDHVGLSEANDTAGVAITGITPFSGTHYPVTVMADADPALRLSLQYQPHVFDRPAVELVAERFEQVLRRLVTDPESPVGAVDVLTPAERERVLRLTCTAAPSVPDTTVPALFEARAAATPDAVAVISGDESLTYRETDRRADRLARGLAARGIGPESLVAVALPRTPDLVVALLGVLKAGAGYLPIDPEYPSARLEFLLSDAAPSLILTAPGSADVLPDTGIPTTTLAELTEPDAGSAHPVAARPENVAYVMYTSGSTGRPKGVTITHRNVTSVLPGLVDALGVRPGMRMLASASVNFDVSVYEIFATLSHGGSVELVRDVLALGERDTWSTDVVNSVPSAFAELLDELPGRVNPKAFVFAGEGLPGSLVDRVRAAFPGARVVNGYGQTESFYATAYTLGAGEQFTGGASAPIGRPLRYGRAYVLGTGLRPVPPGVVGELYVAGASLGRGYLGQAGLTAERFVPDPFGPAGSRMYRTGDLARWTPDGQLAYVGRGDGQVKIRGVRVEPAEVEAALVAHPDVEQALVIARRSPAGGASASAYLAAYVVPAGSEPPRDLRGYMSAKLPDHLVPSAFVTLDRLPLLPNGKADRSALPEPEFAGVPYRAPRNTVEEVLCRLFAEVLGVERVGIDDDFLVRGGHSLLATRLVNRIRAELGAEVRVGRVFDAPTVARLSGHLATAGPARPRLGRADTRPERVPLSYAQRRLWFVDRFEGPSATYNQSFVLRLNGPLDVDALRAALGDVVARHESLRTLVAEDTDGRPYQRVLPVAEAGLDVTLTEVTPDTVDEELARVIGRPFRLAADLPVRAALLRLGAEEHLLPLVIHHIAVDGESIAPLARDLATAYEARLESRAPDWAELPVQYVDYTLWQRELLGDEDDPDSLLSAQAEFWRQELAGAPQPLQLPTDRPRPPAPSHRGDVVEFGIAAEVMAEVAKLARDSGATEAMVLQSALAVLLSRLGGGDDITMGSPIANRTDASLADLVGFFVNTWVLRADLSDAPSFREVLDRVRDRALAAYDNQDAPFERLVEVLNPERSTAYHPLFQVMFAWQNIAREDFGMRGLRVRWEPSFSDTAKFDLFFNLGDIPGQGVVGNLEYATDLFDRSTAESLADRFLRAVEQLVTDPGRRIDQVDVLLPDERERLDGRTGPGLPVADTTVHGLFERQVLA</sequence>
<dbReference type="Gene3D" id="1.10.1200.10">
    <property type="entry name" value="ACP-like"/>
    <property type="match status" value="1"/>
</dbReference>
<dbReference type="InterPro" id="IPR023213">
    <property type="entry name" value="CAT-like_dom_sf"/>
</dbReference>
<dbReference type="EMBL" id="JAQOSK010000042">
    <property type="protein sequence ID" value="MDC2961509.1"/>
    <property type="molecule type" value="Genomic_DNA"/>
</dbReference>
<evidence type="ECO:0000256" key="5">
    <source>
        <dbReference type="ARBA" id="ARBA00023194"/>
    </source>
</evidence>
<evidence type="ECO:0000256" key="3">
    <source>
        <dbReference type="ARBA" id="ARBA00022553"/>
    </source>
</evidence>
<dbReference type="InterPro" id="IPR010060">
    <property type="entry name" value="NRPS_synth"/>
</dbReference>
<evidence type="ECO:0000256" key="1">
    <source>
        <dbReference type="ARBA" id="ARBA00001957"/>
    </source>
</evidence>
<dbReference type="CDD" id="cd19540">
    <property type="entry name" value="LCL_NRPS-like"/>
    <property type="match status" value="1"/>
</dbReference>
<gene>
    <name evidence="7" type="ORF">PO587_44545</name>
</gene>
<dbReference type="NCBIfam" id="TIGR01720">
    <property type="entry name" value="NRPS-para261"/>
    <property type="match status" value="1"/>
</dbReference>
<dbReference type="InterPro" id="IPR000873">
    <property type="entry name" value="AMP-dep_synth/lig_dom"/>
</dbReference>
<keyword evidence="3" id="KW-0597">Phosphoprotein</keyword>
<dbReference type="PANTHER" id="PTHR45527">
    <property type="entry name" value="NONRIBOSOMAL PEPTIDE SYNTHETASE"/>
    <property type="match status" value="1"/>
</dbReference>